<protein>
    <submittedName>
        <fullName evidence="1">Uncharacterized protein</fullName>
    </submittedName>
</protein>
<proteinExistence type="predicted"/>
<dbReference type="Proteomes" id="UP000553209">
    <property type="component" value="Unassembled WGS sequence"/>
</dbReference>
<evidence type="ECO:0000313" key="1">
    <source>
        <dbReference type="EMBL" id="NKY96543.1"/>
    </source>
</evidence>
<sequence length="83" mass="9129">MSTKAERAALIEMALKEWGVVVEILTEQGEVWPYTDPTRWGAGLTGAMERVKALTEACAVIGADDARDTGRLADLYDRTHGRH</sequence>
<dbReference type="EMBL" id="JAAXPG010000002">
    <property type="protein sequence ID" value="NKY96543.1"/>
    <property type="molecule type" value="Genomic_DNA"/>
</dbReference>
<accession>A0A7X6M8C6</accession>
<evidence type="ECO:0000313" key="2">
    <source>
        <dbReference type="Proteomes" id="UP000553209"/>
    </source>
</evidence>
<keyword evidence="2" id="KW-1185">Reference proteome</keyword>
<gene>
    <name evidence="1" type="ORF">HGB44_02485</name>
</gene>
<organism evidence="1 2">
    <name type="scientific">Nocardiopsis alborubida</name>
    <dbReference type="NCBI Taxonomy" id="146802"/>
    <lineage>
        <taxon>Bacteria</taxon>
        <taxon>Bacillati</taxon>
        <taxon>Actinomycetota</taxon>
        <taxon>Actinomycetes</taxon>
        <taxon>Streptosporangiales</taxon>
        <taxon>Nocardiopsidaceae</taxon>
        <taxon>Nocardiopsis</taxon>
    </lineage>
</organism>
<comment type="caution">
    <text evidence="1">The sequence shown here is derived from an EMBL/GenBank/DDBJ whole genome shotgun (WGS) entry which is preliminary data.</text>
</comment>
<name>A0A7X6M8C6_9ACTN</name>
<reference evidence="1 2" key="1">
    <citation type="submission" date="2020-04" db="EMBL/GenBank/DDBJ databases">
        <title>MicrobeNet Type strains.</title>
        <authorList>
            <person name="Nicholson A.C."/>
        </authorList>
    </citation>
    <scope>NUCLEOTIDE SEQUENCE [LARGE SCALE GENOMIC DNA]</scope>
    <source>
        <strain evidence="1 2">ATCC 23612</strain>
    </source>
</reference>
<dbReference type="AlphaFoldDB" id="A0A7X6M8C6"/>
<dbReference type="RefSeq" id="WP_061080014.1">
    <property type="nucleotide sequence ID" value="NZ_JAAXPG010000002.1"/>
</dbReference>